<feature type="compositionally biased region" description="Polar residues" evidence="1">
    <location>
        <begin position="1"/>
        <end position="12"/>
    </location>
</feature>
<proteinExistence type="predicted"/>
<organism evidence="2 3">
    <name type="scientific">Dimorphilus gyrociliatus</name>
    <dbReference type="NCBI Taxonomy" id="2664684"/>
    <lineage>
        <taxon>Eukaryota</taxon>
        <taxon>Metazoa</taxon>
        <taxon>Spiralia</taxon>
        <taxon>Lophotrochozoa</taxon>
        <taxon>Annelida</taxon>
        <taxon>Polychaeta</taxon>
        <taxon>Polychaeta incertae sedis</taxon>
        <taxon>Dinophilidae</taxon>
        <taxon>Dimorphilus</taxon>
    </lineage>
</organism>
<dbReference type="AlphaFoldDB" id="A0A7I8VXZ8"/>
<evidence type="ECO:0000256" key="1">
    <source>
        <dbReference type="SAM" id="MobiDB-lite"/>
    </source>
</evidence>
<feature type="compositionally biased region" description="Basic and acidic residues" evidence="1">
    <location>
        <begin position="19"/>
        <end position="40"/>
    </location>
</feature>
<evidence type="ECO:0000313" key="2">
    <source>
        <dbReference type="EMBL" id="CAD5120384.1"/>
    </source>
</evidence>
<gene>
    <name evidence="2" type="ORF">DGYR_LOCUS8491</name>
</gene>
<accession>A0A7I8VXZ8</accession>
<protein>
    <submittedName>
        <fullName evidence="2">Uncharacterized protein</fullName>
    </submittedName>
</protein>
<evidence type="ECO:0000313" key="3">
    <source>
        <dbReference type="Proteomes" id="UP000549394"/>
    </source>
</evidence>
<dbReference type="EMBL" id="CAJFCJ010000012">
    <property type="protein sequence ID" value="CAD5120384.1"/>
    <property type="molecule type" value="Genomic_DNA"/>
</dbReference>
<feature type="region of interest" description="Disordered" evidence="1">
    <location>
        <begin position="1"/>
        <end position="49"/>
    </location>
</feature>
<reference evidence="2 3" key="1">
    <citation type="submission" date="2020-08" db="EMBL/GenBank/DDBJ databases">
        <authorList>
            <person name="Hejnol A."/>
        </authorList>
    </citation>
    <scope>NUCLEOTIDE SEQUENCE [LARGE SCALE GENOMIC DNA]</scope>
</reference>
<name>A0A7I8VXZ8_9ANNE</name>
<keyword evidence="3" id="KW-1185">Reference proteome</keyword>
<comment type="caution">
    <text evidence="2">The sequence shown here is derived from an EMBL/GenBank/DDBJ whole genome shotgun (WGS) entry which is preliminary data.</text>
</comment>
<dbReference type="Proteomes" id="UP000549394">
    <property type="component" value="Unassembled WGS sequence"/>
</dbReference>
<sequence>MTLTASQGSQVSAVKARPHPYEKKDSESSDKILSKSDGSHIFKLPSRPVPLSKSARINRKLIGKKPQQQQTNGTPTPSDIQNFILLVEKFLQATKQPNSDFKKGNEK</sequence>